<evidence type="ECO:0000256" key="12">
    <source>
        <dbReference type="PROSITE-ProRule" id="PRU00192"/>
    </source>
</evidence>
<feature type="compositionally biased region" description="Pro residues" evidence="14">
    <location>
        <begin position="1821"/>
        <end position="1855"/>
    </location>
</feature>
<sequence length="2395" mass="268762">MDIINGVERFEEVEDMITLPNLTEESLLTNLKIRYARREIYTYTGSILVAVNPYEILPIYTPEIVKSYFSKQRGSLPPHIFAIADAAYSNMLEDRKNQSIIISGESGAGKTESTKLIIQYLAARTNKHSQVEQMIVESSPILEAFGNAKTVRNNNSSRFGKFIEIQFNTSGHICGARIINYLLEKSRISSQAQSERNYHIFYQLLAGASDALKTKLSLGEPEEYHYLNQSGCIRIDRINDAEDFEHVRYAMSVLGLPEDKQDTIFAILAAILHLGNLQFEKYEKTPGAEGSRVVNQDILKIVANLLQLDPVKLETCLTIRHVLIKGQNFVIPLKMNEAEDTRDSFSKALYGNVFNWLVTFINSRIHKPQPNSTFIGVLDIFGFENFKKNSFEQFCINFANEKLQQHFNQHIFKLEQEEYEKEKINWSKITYNDNQECLDLIEKRPLGILSLLDEECRFPQASDNTLLEKLHANHEKHAYYEKPKRSKTTFVVKHYAGEVSYDTQGFLDKNKDTLSDDLLLMLQQCKNKFIVELFAVAKESNDGDDDKGATMKKKTTAGSQFKVQLQSLVNTLSSTAPHYVRCVKPNSLKEPLTFDDELVQAQLRYAGMMETIRIRKTGFPIRHTHKEFRDRYLLLDIAARAADHKSTCANLISRVNPSTFEGILSDEWQLGLTKVFIRDPQYRKLEEHRKLYLVKHVTKIQATWRMFRLKKKFKAIRAVSLVLQTAIRSANARRELIKTRRAATVIQSFWKMVKARRQYLKTLSDVRELQCGVRAFLARKKAHEHFKTKRERAQRLAEIAAAEKTAAERQRMEAEERERQAKEDSAKAESDRKRVAEEKIAREQAEKVKKDEEQAKKAQEKKEQLAELKQLDEIASLQSKLQEQQSQQIEDLDNVFSMMDQFSFEGGVGADDTLPYTYNAKMYEMSADALEKISLTDLLLGLKQTVQTVTKMDVDDSKFSLPAGIENVLKRLPPPTPNAKQPSSRPVPVPGTTGDAAPIPMSSLNGDLPPPPPIPARGNRSNTNDEDEFPPPPPPMFGLPPPPPPMFGEFPPPPPPMFGEFPPPPPPPASLAGLFVPTLGAPPPPPPSSASGASGSNDSAAATPATATAHTTAKQSNLKPLISDEEISLYSFYDFANKHFNAEKHKQKEDLFTYQKSFIKSSLLAHESSEVVKVSVEIFAKIQSYLTSKKQSDSSEHHFAPVKYILAKGLATESIRDEIYCQLIKQSTNTPTLEMRLRVWELIHFVCATFVPTRKFIKYAVSYIKNTANTETAAKSVKDTASACYTILQRFNHTIVPRKMVPSITELEALRELRPIFVRITMMDGSFKGYYIDSATSCAEASNELAIRAHLRPTNHGFSLVESVNGIERDLSADDKVADILSRVESLQATMSAKLNINFKIYFKKRLFMAVGDNNATEVESDLILQQVYSDLLNGHFFNNNEFLLSIGAMRLQMDSGDITEDIVSWLPGNGRGKYYTPDVEKHHFEEFINKYRANKGLSQEDAKKKLIDLVYHHPLASRSLFKCEHNCDMVSYPKSFILALNITDIEIFDSTSLKSSATIRYSAVSINNIKVNPNNKSLTMNIEGRVNFEFQCSDAARVVALIKDYAILLRNSAKFARALRDYNVNDDTLLSFKRNDIITIVMKDQDNKWYIGSLNGREGSFPVDHVEILLTDQQPSASSSSPASDSAPTSPAVSSPMMPPRSLPTPPPTSASSSPSSASPSLPPRSLPTPPPPPPMSSTPPPPPVTTSSGRSLPPPPPAPPAPTTSNENRRSLPTPPPMLSTPPPPMLSTPPTVSTPPMSIATPPPPPPPSNLSLSPVLSAPPPPPTMSTPPPMLSTPSPPPPMLSTPPPPPPARLSTEQPATRGVSTDMDNLRASSRMSVGPASEAETGTLGNWAQTKFRTLKRNSMAPSGTIKKKSAPADPNAVLYFTKDPIKESLLELADSKHSKKACHLFQLVMIYMGDYPLSKSATYSSVAQEIIETGIQTPELRDEIYCQVYRQTNRNPKPDSVRRGFELLQFLSISYPPTESLLSVFVEQLMARHIAVQSSNNVPLSQAIQSIIERIEAHPVGLQRKHGPSTIEIQSLRNLDEIPTCKIRALSQTTIAVKLESYSTAKELAGEALTQFGISSAMSKNFGLYQMNDMFGVCRPLGDNDLIYDVMTSWEQLADNDKRINPADFYFQVRRKYYLDDIVKILDQEHLWTTDETAFELTFLQIREEWMRGMYWISERDISYAASILIQLAYPNQSKLQISNKDLLKQVIPDVLFQGQNIKFWSSNIETHIFELVSHTQEYLKLLFLQQMGKSALFGCTLFNVTQKENPPKAILAIGKKGVSIFDATSPKDAKNFWTYQNISNWTISDNSFVIMTGNLMKPVKNSFASNELTAISSVYQFYSN</sequence>
<dbReference type="InterPro" id="IPR051567">
    <property type="entry name" value="Unconventional_Myosin_ATPase"/>
</dbReference>
<evidence type="ECO:0000259" key="18">
    <source>
        <dbReference type="PROSITE" id="PS51016"/>
    </source>
</evidence>
<evidence type="ECO:0000259" key="19">
    <source>
        <dbReference type="PROSITE" id="PS51456"/>
    </source>
</evidence>
<dbReference type="Gene3D" id="1.25.40.530">
    <property type="entry name" value="MyTH4 domain"/>
    <property type="match status" value="2"/>
</dbReference>
<dbReference type="SMART" id="SM00326">
    <property type="entry name" value="SH3"/>
    <property type="match status" value="1"/>
</dbReference>
<feature type="compositionally biased region" description="Basic and acidic residues" evidence="14">
    <location>
        <begin position="805"/>
        <end position="855"/>
    </location>
</feature>
<reference evidence="20 21" key="1">
    <citation type="journal article" date="2011" name="Genome Res.">
        <title>Phylogeny-wide analysis of social amoeba genomes highlights ancient origins for complex intercellular communication.</title>
        <authorList>
            <person name="Heidel A.J."/>
            <person name="Lawal H.M."/>
            <person name="Felder M."/>
            <person name="Schilde C."/>
            <person name="Helps N.R."/>
            <person name="Tunggal B."/>
            <person name="Rivero F."/>
            <person name="John U."/>
            <person name="Schleicher M."/>
            <person name="Eichinger L."/>
            <person name="Platzer M."/>
            <person name="Noegel A.A."/>
            <person name="Schaap P."/>
            <person name="Gloeckner G."/>
        </authorList>
    </citation>
    <scope>NUCLEOTIDE SEQUENCE [LARGE SCALE GENOMIC DNA]</scope>
    <source>
        <strain evidence="21">ATCC 26659 / Pp 5 / PN500</strain>
    </source>
</reference>
<feature type="compositionally biased region" description="Low complexity" evidence="14">
    <location>
        <begin position="1089"/>
        <end position="1113"/>
    </location>
</feature>
<dbReference type="Pfam" id="PF07653">
    <property type="entry name" value="SH3_2"/>
    <property type="match status" value="1"/>
</dbReference>
<dbReference type="InterPro" id="IPR038185">
    <property type="entry name" value="MyTH4_dom_sf"/>
</dbReference>
<evidence type="ECO:0000256" key="2">
    <source>
        <dbReference type="ARBA" id="ARBA00008314"/>
    </source>
</evidence>
<dbReference type="CDD" id="cd14883">
    <property type="entry name" value="MYSc_Myo22"/>
    <property type="match status" value="1"/>
</dbReference>
<evidence type="ECO:0000313" key="21">
    <source>
        <dbReference type="Proteomes" id="UP000001396"/>
    </source>
</evidence>
<dbReference type="SMART" id="SM00295">
    <property type="entry name" value="B41"/>
    <property type="match status" value="2"/>
</dbReference>
<dbReference type="InterPro" id="IPR000857">
    <property type="entry name" value="MyTH4_dom"/>
</dbReference>
<dbReference type="GO" id="GO:0007165">
    <property type="term" value="P:signal transduction"/>
    <property type="evidence" value="ECO:0007669"/>
    <property type="project" value="InterPro"/>
</dbReference>
<gene>
    <name evidence="20" type="primary">myoI</name>
    <name evidence="20" type="ORF">PPL_11051</name>
</gene>
<dbReference type="CDD" id="cd17208">
    <property type="entry name" value="FERM_F1_DdMyo7_like"/>
    <property type="match status" value="1"/>
</dbReference>
<dbReference type="InterPro" id="IPR036028">
    <property type="entry name" value="SH3-like_dom_sf"/>
</dbReference>
<dbReference type="Gene3D" id="1.20.120.720">
    <property type="entry name" value="Myosin VI head, motor domain, U50 subdomain"/>
    <property type="match status" value="1"/>
</dbReference>
<dbReference type="InParanoid" id="D3BST1"/>
<accession>D3BST1</accession>
<keyword evidence="6" id="KW-0677">Repeat</keyword>
<keyword evidence="5" id="KW-0963">Cytoplasm</keyword>
<dbReference type="PRINTS" id="PR00193">
    <property type="entry name" value="MYOSINHEAVY"/>
</dbReference>
<comment type="subcellular location">
    <subcellularLocation>
        <location evidence="1">Cytoplasm</location>
    </subcellularLocation>
</comment>
<evidence type="ECO:0000256" key="3">
    <source>
        <dbReference type="ARBA" id="ARBA00022443"/>
    </source>
</evidence>
<dbReference type="InterPro" id="IPR036961">
    <property type="entry name" value="Kinesin_motor_dom_sf"/>
</dbReference>
<dbReference type="GO" id="GO:0003774">
    <property type="term" value="F:cytoskeletal motor activity"/>
    <property type="evidence" value="ECO:0007669"/>
    <property type="project" value="UniProtKB-UniRule"/>
</dbReference>
<evidence type="ECO:0000313" key="20">
    <source>
        <dbReference type="EMBL" id="EFA75546.1"/>
    </source>
</evidence>
<feature type="compositionally biased region" description="Low complexity" evidence="14">
    <location>
        <begin position="1711"/>
        <end position="1721"/>
    </location>
</feature>
<dbReference type="SUPFAM" id="SSF47031">
    <property type="entry name" value="Second domain of FERM"/>
    <property type="match status" value="2"/>
</dbReference>
<evidence type="ECO:0000256" key="6">
    <source>
        <dbReference type="ARBA" id="ARBA00022737"/>
    </source>
</evidence>
<dbReference type="Gene3D" id="3.40.850.10">
    <property type="entry name" value="Kinesin motor domain"/>
    <property type="match status" value="1"/>
</dbReference>
<feature type="compositionally biased region" description="Pro residues" evidence="14">
    <location>
        <begin position="1722"/>
        <end position="1746"/>
    </location>
</feature>
<feature type="binding site" evidence="13">
    <location>
        <begin position="104"/>
        <end position="111"/>
    </location>
    <ligand>
        <name>ATP</name>
        <dbReference type="ChEBI" id="CHEBI:30616"/>
    </ligand>
</feature>
<dbReference type="FunCoup" id="D3BST1">
    <property type="interactions" value="3"/>
</dbReference>
<dbReference type="Proteomes" id="UP000001396">
    <property type="component" value="Unassembled WGS sequence"/>
</dbReference>
<dbReference type="PANTHER" id="PTHR22692">
    <property type="entry name" value="MYOSIN VII, XV"/>
    <property type="match status" value="1"/>
</dbReference>
<dbReference type="OMA" id="TGFQGRC"/>
<dbReference type="Gene3D" id="1.20.80.10">
    <property type="match status" value="1"/>
</dbReference>
<keyword evidence="8 13" id="KW-0067">ATP-binding</keyword>
<feature type="compositionally biased region" description="Low complexity" evidence="14">
    <location>
        <begin position="1791"/>
        <end position="1803"/>
    </location>
</feature>
<keyword evidence="4" id="KW-0343">GTPase activation</keyword>
<feature type="compositionally biased region" description="Pro residues" evidence="14">
    <location>
        <begin position="1775"/>
        <end position="1790"/>
    </location>
</feature>
<dbReference type="SUPFAM" id="SSF52540">
    <property type="entry name" value="P-loop containing nucleoside triphosphate hydrolases"/>
    <property type="match status" value="2"/>
</dbReference>
<feature type="region of interest" description="Disordered" evidence="14">
    <location>
        <begin position="1674"/>
        <end position="1874"/>
    </location>
</feature>
<dbReference type="PROSITE" id="PS51016">
    <property type="entry name" value="MYTH4"/>
    <property type="match status" value="2"/>
</dbReference>
<feature type="compositionally biased region" description="Polar residues" evidence="14">
    <location>
        <begin position="1860"/>
        <end position="1874"/>
    </location>
</feature>
<feature type="domain" description="MyTH4" evidence="18">
    <location>
        <begin position="1930"/>
        <end position="2087"/>
    </location>
</feature>
<comment type="caution">
    <text evidence="20">The sequence shown here is derived from an EMBL/GenBank/DDBJ whole genome shotgun (WGS) entry which is preliminary data.</text>
</comment>
<protein>
    <submittedName>
        <fullName evidence="20">Class VII unconventional myosin</fullName>
    </submittedName>
</protein>
<evidence type="ECO:0000256" key="9">
    <source>
        <dbReference type="ARBA" id="ARBA00023123"/>
    </source>
</evidence>
<evidence type="ECO:0000256" key="8">
    <source>
        <dbReference type="ARBA" id="ARBA00022840"/>
    </source>
</evidence>
<evidence type="ECO:0000259" key="15">
    <source>
        <dbReference type="PROSITE" id="PS50002"/>
    </source>
</evidence>
<dbReference type="InterPro" id="IPR011993">
    <property type="entry name" value="PH-like_dom_sf"/>
</dbReference>
<dbReference type="GO" id="GO:0003779">
    <property type="term" value="F:actin binding"/>
    <property type="evidence" value="ECO:0007669"/>
    <property type="project" value="UniProtKB-KW"/>
</dbReference>
<dbReference type="InterPro" id="IPR029071">
    <property type="entry name" value="Ubiquitin-like_domsf"/>
</dbReference>
<proteinExistence type="inferred from homology"/>
<feature type="domain" description="Ras-associating" evidence="17">
    <location>
        <begin position="2101"/>
        <end position="2188"/>
    </location>
</feature>
<dbReference type="PROSITE" id="PS51456">
    <property type="entry name" value="MYOSIN_MOTOR"/>
    <property type="match status" value="1"/>
</dbReference>
<dbReference type="FunFam" id="1.10.10.820:FF:000001">
    <property type="entry name" value="Myosin heavy chain"/>
    <property type="match status" value="1"/>
</dbReference>
<dbReference type="SUPFAM" id="SSF50044">
    <property type="entry name" value="SH3-domain"/>
    <property type="match status" value="1"/>
</dbReference>
<evidence type="ECO:0000256" key="5">
    <source>
        <dbReference type="ARBA" id="ARBA00022490"/>
    </source>
</evidence>
<dbReference type="PROSITE" id="PS50200">
    <property type="entry name" value="RA"/>
    <property type="match status" value="1"/>
</dbReference>
<dbReference type="InterPro" id="IPR000048">
    <property type="entry name" value="IQ_motif_EF-hand-BS"/>
</dbReference>
<evidence type="ECO:0000259" key="17">
    <source>
        <dbReference type="PROSITE" id="PS50200"/>
    </source>
</evidence>
<feature type="region of interest" description="Disordered" evidence="14">
    <location>
        <begin position="803"/>
        <end position="855"/>
    </location>
</feature>
<dbReference type="InterPro" id="IPR000159">
    <property type="entry name" value="RA_dom"/>
</dbReference>
<feature type="domain" description="Myosin motor" evidence="19">
    <location>
        <begin position="11"/>
        <end position="690"/>
    </location>
</feature>
<feature type="domain" description="FERM" evidence="16">
    <location>
        <begin position="1316"/>
        <end position="1614"/>
    </location>
</feature>
<dbReference type="PANTHER" id="PTHR22692:SF26">
    <property type="entry name" value="SH3 DOMAIN-CONTAINING PROTEIN"/>
    <property type="match status" value="1"/>
</dbReference>
<dbReference type="Pfam" id="PF00784">
    <property type="entry name" value="MyTH4"/>
    <property type="match status" value="2"/>
</dbReference>
<evidence type="ECO:0000256" key="14">
    <source>
        <dbReference type="SAM" id="MobiDB-lite"/>
    </source>
</evidence>
<keyword evidence="21" id="KW-1185">Reference proteome</keyword>
<dbReference type="InterPro" id="IPR027417">
    <property type="entry name" value="P-loop_NTPase"/>
</dbReference>
<dbReference type="InterPro" id="IPR001452">
    <property type="entry name" value="SH3_domain"/>
</dbReference>
<dbReference type="SMART" id="SM00242">
    <property type="entry name" value="MYSc"/>
    <property type="match status" value="1"/>
</dbReference>
<dbReference type="CDD" id="cd23767">
    <property type="entry name" value="IQCD"/>
    <property type="match status" value="1"/>
</dbReference>
<feature type="compositionally biased region" description="Pro residues" evidence="14">
    <location>
        <begin position="1698"/>
        <end position="1710"/>
    </location>
</feature>
<dbReference type="GO" id="GO:0005096">
    <property type="term" value="F:GTPase activator activity"/>
    <property type="evidence" value="ECO:0007669"/>
    <property type="project" value="UniProtKB-KW"/>
</dbReference>
<evidence type="ECO:0000256" key="10">
    <source>
        <dbReference type="ARBA" id="ARBA00023175"/>
    </source>
</evidence>
<keyword evidence="10 13" id="KW-0505">Motor protein</keyword>
<dbReference type="EMBL" id="ADBJ01000054">
    <property type="protein sequence ID" value="EFA75546.1"/>
    <property type="molecule type" value="Genomic_DNA"/>
</dbReference>
<dbReference type="Gene3D" id="1.20.58.530">
    <property type="match status" value="1"/>
</dbReference>
<feature type="domain" description="MyTH4" evidence="18">
    <location>
        <begin position="1154"/>
        <end position="1311"/>
    </location>
</feature>
<dbReference type="InterPro" id="IPR055159">
    <property type="entry name" value="DdMyo7_FERM"/>
</dbReference>
<dbReference type="Gene3D" id="1.20.5.4820">
    <property type="match status" value="1"/>
</dbReference>
<feature type="compositionally biased region" description="Pro residues" evidence="14">
    <location>
        <begin position="1030"/>
        <end position="1069"/>
    </location>
</feature>
<feature type="domain" description="FERM" evidence="16">
    <location>
        <begin position="2093"/>
        <end position="2395"/>
    </location>
</feature>
<keyword evidence="7 13" id="KW-0547">Nucleotide-binding</keyword>
<dbReference type="PROSITE" id="PS50002">
    <property type="entry name" value="SH3"/>
    <property type="match status" value="1"/>
</dbReference>
<dbReference type="GO" id="GO:0005737">
    <property type="term" value="C:cytoplasm"/>
    <property type="evidence" value="ECO:0007669"/>
    <property type="project" value="UniProtKB-SubCell"/>
</dbReference>
<keyword evidence="9 13" id="KW-0518">Myosin</keyword>
<evidence type="ECO:0000256" key="4">
    <source>
        <dbReference type="ARBA" id="ARBA00022468"/>
    </source>
</evidence>
<evidence type="ECO:0000256" key="7">
    <source>
        <dbReference type="ARBA" id="ARBA00022741"/>
    </source>
</evidence>
<keyword evidence="3 12" id="KW-0728">SH3 domain</keyword>
<keyword evidence="11 13" id="KW-0009">Actin-binding</keyword>
<dbReference type="Gene3D" id="2.30.30.40">
    <property type="entry name" value="SH3 Domains"/>
    <property type="match status" value="1"/>
</dbReference>
<evidence type="ECO:0000256" key="11">
    <source>
        <dbReference type="ARBA" id="ARBA00023203"/>
    </source>
</evidence>
<dbReference type="InterPro" id="IPR035963">
    <property type="entry name" value="FERM_2"/>
</dbReference>
<dbReference type="Gene3D" id="1.10.10.820">
    <property type="match status" value="1"/>
</dbReference>
<name>D3BST1_HETP5</name>
<dbReference type="Pfam" id="PF21989">
    <property type="entry name" value="RA_2"/>
    <property type="match status" value="2"/>
</dbReference>
<feature type="region of interest" description="Disordered" evidence="14">
    <location>
        <begin position="968"/>
        <end position="1115"/>
    </location>
</feature>
<dbReference type="Pfam" id="PF00612">
    <property type="entry name" value="IQ"/>
    <property type="match status" value="2"/>
</dbReference>
<evidence type="ECO:0000256" key="13">
    <source>
        <dbReference type="PROSITE-ProRule" id="PRU00782"/>
    </source>
</evidence>
<dbReference type="InterPro" id="IPR014352">
    <property type="entry name" value="FERM/acyl-CoA-bd_prot_sf"/>
</dbReference>
<dbReference type="GeneID" id="31366520"/>
<organism evidence="20 21">
    <name type="scientific">Heterostelium pallidum (strain ATCC 26659 / Pp 5 / PN500)</name>
    <name type="common">Cellular slime mold</name>
    <name type="synonym">Polysphondylium pallidum</name>
    <dbReference type="NCBI Taxonomy" id="670386"/>
    <lineage>
        <taxon>Eukaryota</taxon>
        <taxon>Amoebozoa</taxon>
        <taxon>Evosea</taxon>
        <taxon>Eumycetozoa</taxon>
        <taxon>Dictyostelia</taxon>
        <taxon>Acytosteliales</taxon>
        <taxon>Acytosteliaceae</taxon>
        <taxon>Heterostelium</taxon>
    </lineage>
</organism>
<dbReference type="InterPro" id="IPR019749">
    <property type="entry name" value="Band_41_domain"/>
</dbReference>
<dbReference type="Pfam" id="PF00063">
    <property type="entry name" value="Myosin_head"/>
    <property type="match status" value="1"/>
</dbReference>
<evidence type="ECO:0000256" key="1">
    <source>
        <dbReference type="ARBA" id="ARBA00004496"/>
    </source>
</evidence>
<dbReference type="PROSITE" id="PS50057">
    <property type="entry name" value="FERM_3"/>
    <property type="match status" value="2"/>
</dbReference>
<dbReference type="PROSITE" id="PS50096">
    <property type="entry name" value="IQ"/>
    <property type="match status" value="2"/>
</dbReference>
<feature type="compositionally biased region" description="Pro residues" evidence="14">
    <location>
        <begin position="1754"/>
        <end position="1764"/>
    </location>
</feature>
<feature type="region of interest" description="Actin-binding" evidence="13">
    <location>
        <begin position="565"/>
        <end position="587"/>
    </location>
</feature>
<dbReference type="GO" id="GO:0016459">
    <property type="term" value="C:myosin complex"/>
    <property type="evidence" value="ECO:0007669"/>
    <property type="project" value="UniProtKB-KW"/>
</dbReference>
<feature type="domain" description="SH3" evidence="15">
    <location>
        <begin position="1612"/>
        <end position="1672"/>
    </location>
</feature>
<dbReference type="Gene3D" id="3.10.20.90">
    <property type="entry name" value="Phosphatidylinositol 3-kinase Catalytic Subunit, Chain A, domain 1"/>
    <property type="match status" value="2"/>
</dbReference>
<dbReference type="InterPro" id="IPR019748">
    <property type="entry name" value="FERM_central"/>
</dbReference>
<feature type="compositionally biased region" description="Low complexity" evidence="14">
    <location>
        <begin position="1676"/>
        <end position="1697"/>
    </location>
</feature>
<dbReference type="Pfam" id="PF22406">
    <property type="entry name" value="DdMyo7_FERM"/>
    <property type="match status" value="1"/>
</dbReference>
<dbReference type="Gene3D" id="2.30.29.30">
    <property type="entry name" value="Pleckstrin-homology domain (PH domain)/Phosphotyrosine-binding domain (PTB)"/>
    <property type="match status" value="2"/>
</dbReference>
<dbReference type="GO" id="GO:0005524">
    <property type="term" value="F:ATP binding"/>
    <property type="evidence" value="ECO:0007669"/>
    <property type="project" value="UniProtKB-UniRule"/>
</dbReference>
<dbReference type="InterPro" id="IPR001609">
    <property type="entry name" value="Myosin_head_motor_dom-like"/>
</dbReference>
<dbReference type="SUPFAM" id="SSF50729">
    <property type="entry name" value="PH domain-like"/>
    <property type="match status" value="1"/>
</dbReference>
<dbReference type="Gene3D" id="1.20.5.190">
    <property type="match status" value="1"/>
</dbReference>
<dbReference type="SMART" id="SM00015">
    <property type="entry name" value="IQ"/>
    <property type="match status" value="3"/>
</dbReference>
<dbReference type="RefSeq" id="XP_020427680.1">
    <property type="nucleotide sequence ID" value="XM_020581810.1"/>
</dbReference>
<dbReference type="SUPFAM" id="SSF54236">
    <property type="entry name" value="Ubiquitin-like"/>
    <property type="match status" value="1"/>
</dbReference>
<dbReference type="SMART" id="SM00139">
    <property type="entry name" value="MyTH4"/>
    <property type="match status" value="2"/>
</dbReference>
<evidence type="ECO:0000259" key="16">
    <source>
        <dbReference type="PROSITE" id="PS50057"/>
    </source>
</evidence>
<dbReference type="InterPro" id="IPR000299">
    <property type="entry name" value="FERM_domain"/>
</dbReference>
<comment type="similarity">
    <text evidence="2 13">Belongs to the TRAFAC class myosin-kinesin ATPase superfamily. Myosin family.</text>
</comment>
<dbReference type="STRING" id="670386.D3BST1"/>
<dbReference type="CDD" id="cd14473">
    <property type="entry name" value="FERM_B-lobe"/>
    <property type="match status" value="1"/>
</dbReference>